<dbReference type="GO" id="GO:0005975">
    <property type="term" value="P:carbohydrate metabolic process"/>
    <property type="evidence" value="ECO:0007669"/>
    <property type="project" value="UniProtKB-ARBA"/>
</dbReference>
<sequence length="256" mass="26637">MRWGRVIGMNRYRLSRRLLAGCLSLGCVVGAATSAIAAPVGGADDTDPKDISCKTANLRIVLPEHNPDPAAEGTYPYGDGSGYTFSLSRVKGLDVKDPSQWDTIQKLTPESARKAGVSPLPEKHVTGQDKTVRFNGLSVGVYLVTVTPPHIAGQLNPGVADFVVTAPMADVDGWKCDATIWAKTVPSVSVAPTLPPTSPAAPPSIPPARPNLPRTGSDLIDTLGIAGTGVLGGVLVLLGIGGTLAARARRKNQFGE</sequence>
<feature type="transmembrane region" description="Helical" evidence="2">
    <location>
        <begin position="223"/>
        <end position="246"/>
    </location>
</feature>
<keyword evidence="2" id="KW-0812">Transmembrane</keyword>
<dbReference type="Proteomes" id="UP000215332">
    <property type="component" value="Chromosome 1"/>
</dbReference>
<dbReference type="InterPro" id="IPR013783">
    <property type="entry name" value="Ig-like_fold"/>
</dbReference>
<dbReference type="AlphaFoldDB" id="A0A239W2U6"/>
<dbReference type="KEGG" id="cgrn:4412665_00119"/>
<reference evidence="4 5" key="1">
    <citation type="submission" date="2017-06" db="EMBL/GenBank/DDBJ databases">
        <authorList>
            <consortium name="Pathogen Informatics"/>
        </authorList>
    </citation>
    <scope>NUCLEOTIDE SEQUENCE [LARGE SCALE GENOMIC DNA]</scope>
    <source>
        <strain evidence="4 5">NCTC11865</strain>
    </source>
</reference>
<feature type="chain" id="PRO_5013258261" evidence="3">
    <location>
        <begin position="38"/>
        <end position="256"/>
    </location>
</feature>
<feature type="signal peptide" evidence="3">
    <location>
        <begin position="1"/>
        <end position="37"/>
    </location>
</feature>
<name>A0A239W2U6_9ACTN</name>
<evidence type="ECO:0000313" key="5">
    <source>
        <dbReference type="Proteomes" id="UP000215332"/>
    </source>
</evidence>
<feature type="compositionally biased region" description="Pro residues" evidence="1">
    <location>
        <begin position="193"/>
        <end position="210"/>
    </location>
</feature>
<keyword evidence="3" id="KW-0732">Signal</keyword>
<evidence type="ECO:0000256" key="2">
    <source>
        <dbReference type="SAM" id="Phobius"/>
    </source>
</evidence>
<dbReference type="eggNOG" id="ENOG503439M">
    <property type="taxonomic scope" value="Bacteria"/>
</dbReference>
<organism evidence="4 5">
    <name type="scientific">Cutibacterium granulosum</name>
    <dbReference type="NCBI Taxonomy" id="33011"/>
    <lineage>
        <taxon>Bacteria</taxon>
        <taxon>Bacillati</taxon>
        <taxon>Actinomycetota</taxon>
        <taxon>Actinomycetes</taxon>
        <taxon>Propionibacteriales</taxon>
        <taxon>Propionibacteriaceae</taxon>
        <taxon>Cutibacterium</taxon>
    </lineage>
</organism>
<keyword evidence="2" id="KW-0472">Membrane</keyword>
<keyword evidence="2" id="KW-1133">Transmembrane helix</keyword>
<feature type="region of interest" description="Disordered" evidence="1">
    <location>
        <begin position="191"/>
        <end position="213"/>
    </location>
</feature>
<dbReference type="EMBL" id="LT906441">
    <property type="protein sequence ID" value="SNV28283.1"/>
    <property type="molecule type" value="Genomic_DNA"/>
</dbReference>
<evidence type="ECO:0000313" key="4">
    <source>
        <dbReference type="EMBL" id="SNV28283.1"/>
    </source>
</evidence>
<dbReference type="Gene3D" id="2.60.40.10">
    <property type="entry name" value="Immunoglobulins"/>
    <property type="match status" value="1"/>
</dbReference>
<evidence type="ECO:0000256" key="3">
    <source>
        <dbReference type="SAM" id="SignalP"/>
    </source>
</evidence>
<evidence type="ECO:0000256" key="1">
    <source>
        <dbReference type="SAM" id="MobiDB-lite"/>
    </source>
</evidence>
<proteinExistence type="predicted"/>
<accession>A0A239W2U6</accession>
<protein>
    <submittedName>
        <fullName evidence="4">Uncharacterized protein</fullName>
    </submittedName>
</protein>
<gene>
    <name evidence="4" type="ORF">SAMEA4412665_00119</name>
</gene>